<comment type="similarity">
    <text evidence="2">Belongs to the EamA transporter family.</text>
</comment>
<dbReference type="GeneID" id="99725265"/>
<dbReference type="GO" id="GO:0016020">
    <property type="term" value="C:membrane"/>
    <property type="evidence" value="ECO:0007669"/>
    <property type="project" value="UniProtKB-SubCell"/>
</dbReference>
<evidence type="ECO:0000313" key="10">
    <source>
        <dbReference type="Proteomes" id="UP000078084"/>
    </source>
</evidence>
<keyword evidence="4 6" id="KW-1133">Transmembrane helix</keyword>
<keyword evidence="5 6" id="KW-0472">Membrane</keyword>
<dbReference type="AlphaFoldDB" id="A0A171KS08"/>
<reference evidence="9 11" key="2">
    <citation type="submission" date="2019-02" db="EMBL/GenBank/DDBJ databases">
        <title>Genomic Encyclopedia of Type Strains, Phase IV (KMG-IV): sequencing the most valuable type-strain genomes for metagenomic binning, comparative biology and taxonomic classification.</title>
        <authorList>
            <person name="Goeker M."/>
        </authorList>
    </citation>
    <scope>NUCLEOTIDE SEQUENCE [LARGE SCALE GENOMIC DNA]</scope>
    <source>
        <strain evidence="9 11">DSM 16618</strain>
    </source>
</reference>
<dbReference type="EMBL" id="LBNE01000006">
    <property type="protein sequence ID" value="KKO71675.1"/>
    <property type="molecule type" value="Genomic_DNA"/>
</dbReference>
<dbReference type="EMBL" id="SGWZ01000005">
    <property type="protein sequence ID" value="RZS66682.1"/>
    <property type="molecule type" value="Genomic_DNA"/>
</dbReference>
<dbReference type="Gene3D" id="1.10.3730.20">
    <property type="match status" value="1"/>
</dbReference>
<feature type="transmembrane region" description="Helical" evidence="6">
    <location>
        <begin position="129"/>
        <end position="147"/>
    </location>
</feature>
<dbReference type="PANTHER" id="PTHR32322">
    <property type="entry name" value="INNER MEMBRANE TRANSPORTER"/>
    <property type="match status" value="1"/>
</dbReference>
<evidence type="ECO:0000256" key="3">
    <source>
        <dbReference type="ARBA" id="ARBA00022692"/>
    </source>
</evidence>
<proteinExistence type="inferred from homology"/>
<dbReference type="Pfam" id="PF00892">
    <property type="entry name" value="EamA"/>
    <property type="match status" value="2"/>
</dbReference>
<keyword evidence="10" id="KW-1185">Reference proteome</keyword>
<evidence type="ECO:0000256" key="5">
    <source>
        <dbReference type="ARBA" id="ARBA00023136"/>
    </source>
</evidence>
<name>A0A171KS08_9BURK</name>
<dbReference type="Proteomes" id="UP000078084">
    <property type="component" value="Unassembled WGS sequence"/>
</dbReference>
<feature type="transmembrane region" description="Helical" evidence="6">
    <location>
        <begin position="251"/>
        <end position="272"/>
    </location>
</feature>
<comment type="caution">
    <text evidence="8">The sequence shown here is derived from an EMBL/GenBank/DDBJ whole genome shotgun (WGS) entry which is preliminary data.</text>
</comment>
<sequence>MQTRKPVDGAATAAMLLLCLIWGMQQVSIKAIAADVAPVLQVALRSGVAAVLVLLFSRLFLRERWLPGIALGPGLVAGILFALEFLCVALGLRWTSAAHMSVFLYTAPIFAAIGLHWKLPEERLQRMQWVGIALAFAGIVITFLGPQDPQTLAAAPNPLLGDLFGLGAGLTWGLTTITVRVTRLSEAPPAQTLFYQLACACALPLAFAYATGQTAFHGSPLAWTSLGFQTLVVCFFSYLTWFWLLRRYLAARLGILSFMSPLFGVAMGAWLLDEHLDASFIIGAVLVLSGMVIVNGHRLLARKR</sequence>
<evidence type="ECO:0000256" key="2">
    <source>
        <dbReference type="ARBA" id="ARBA00007362"/>
    </source>
</evidence>
<dbReference type="Proteomes" id="UP000292039">
    <property type="component" value="Unassembled WGS sequence"/>
</dbReference>
<dbReference type="InterPro" id="IPR000620">
    <property type="entry name" value="EamA_dom"/>
</dbReference>
<protein>
    <submittedName>
        <fullName evidence="9">Drug/metabolite transporter (DMT)-like permease</fullName>
    </submittedName>
    <submittedName>
        <fullName evidence="8">Membrane protein</fullName>
    </submittedName>
</protein>
<feature type="transmembrane region" description="Helical" evidence="6">
    <location>
        <begin position="278"/>
        <end position="300"/>
    </location>
</feature>
<evidence type="ECO:0000259" key="7">
    <source>
        <dbReference type="Pfam" id="PF00892"/>
    </source>
</evidence>
<accession>A0A171KS08</accession>
<evidence type="ECO:0000256" key="1">
    <source>
        <dbReference type="ARBA" id="ARBA00004141"/>
    </source>
</evidence>
<dbReference type="InterPro" id="IPR037185">
    <property type="entry name" value="EmrE-like"/>
</dbReference>
<dbReference type="PATRIC" id="fig|206506.3.peg.2141"/>
<keyword evidence="3 6" id="KW-0812">Transmembrane</keyword>
<feature type="transmembrane region" description="Helical" evidence="6">
    <location>
        <begin position="222"/>
        <end position="244"/>
    </location>
</feature>
<dbReference type="PANTHER" id="PTHR32322:SF2">
    <property type="entry name" value="EAMA DOMAIN-CONTAINING PROTEIN"/>
    <property type="match status" value="1"/>
</dbReference>
<dbReference type="InterPro" id="IPR050638">
    <property type="entry name" value="AA-Vitamin_Transporters"/>
</dbReference>
<dbReference type="RefSeq" id="WP_068371581.1">
    <property type="nucleotide sequence ID" value="NZ_CBCSEB010000018.1"/>
</dbReference>
<feature type="domain" description="EamA" evidence="7">
    <location>
        <begin position="14"/>
        <end position="143"/>
    </location>
</feature>
<feature type="domain" description="EamA" evidence="7">
    <location>
        <begin position="160"/>
        <end position="295"/>
    </location>
</feature>
<evidence type="ECO:0000313" key="11">
    <source>
        <dbReference type="Proteomes" id="UP000292039"/>
    </source>
</evidence>
<feature type="transmembrane region" description="Helical" evidence="6">
    <location>
        <begin position="98"/>
        <end position="117"/>
    </location>
</feature>
<evidence type="ECO:0000313" key="8">
    <source>
        <dbReference type="EMBL" id="KKO71675.1"/>
    </source>
</evidence>
<feature type="transmembrane region" description="Helical" evidence="6">
    <location>
        <begin position="193"/>
        <end position="210"/>
    </location>
</feature>
<evidence type="ECO:0000313" key="9">
    <source>
        <dbReference type="EMBL" id="RZS66682.1"/>
    </source>
</evidence>
<comment type="subcellular location">
    <subcellularLocation>
        <location evidence="1">Membrane</location>
        <topology evidence="1">Multi-pass membrane protein</topology>
    </subcellularLocation>
</comment>
<evidence type="ECO:0000256" key="4">
    <source>
        <dbReference type="ARBA" id="ARBA00022989"/>
    </source>
</evidence>
<dbReference type="SUPFAM" id="SSF103481">
    <property type="entry name" value="Multidrug resistance efflux transporter EmrE"/>
    <property type="match status" value="2"/>
</dbReference>
<evidence type="ECO:0000256" key="6">
    <source>
        <dbReference type="SAM" id="Phobius"/>
    </source>
</evidence>
<reference evidence="8 10" key="1">
    <citation type="submission" date="2015-04" db="EMBL/GenBank/DDBJ databases">
        <title>Genome sequence of Kerstersia gyiorum CG1.</title>
        <authorList>
            <person name="Greninger A.L."/>
            <person name="Kozyreva V."/>
            <person name="Chaturvedi V."/>
        </authorList>
    </citation>
    <scope>NUCLEOTIDE SEQUENCE [LARGE SCALE GENOMIC DNA]</scope>
    <source>
        <strain evidence="8 10">CG1</strain>
    </source>
</reference>
<feature type="transmembrane region" description="Helical" evidence="6">
    <location>
        <begin position="68"/>
        <end position="92"/>
    </location>
</feature>
<organism evidence="8 10">
    <name type="scientific">Kerstersia gyiorum</name>
    <dbReference type="NCBI Taxonomy" id="206506"/>
    <lineage>
        <taxon>Bacteria</taxon>
        <taxon>Pseudomonadati</taxon>
        <taxon>Pseudomonadota</taxon>
        <taxon>Betaproteobacteria</taxon>
        <taxon>Burkholderiales</taxon>
        <taxon>Alcaligenaceae</taxon>
        <taxon>Kerstersia</taxon>
    </lineage>
</organism>
<feature type="transmembrane region" description="Helical" evidence="6">
    <location>
        <begin position="43"/>
        <end position="61"/>
    </location>
</feature>
<feature type="transmembrane region" description="Helical" evidence="6">
    <location>
        <begin position="159"/>
        <end position="181"/>
    </location>
</feature>
<gene>
    <name evidence="8" type="ORF">AAV32_10010</name>
    <name evidence="9" type="ORF">EV679_2836</name>
</gene>